<keyword evidence="3" id="KW-1185">Reference proteome</keyword>
<sequence length="369" mass="40140">MITPAPAAASAAAVNAEEPAWLELDQLTERLNLAVDRAMGEAGLWAPKLAARAVRQAEGDPTEAAHLLRAHRAALPRLAVSAPVATSELRVVRRISSAFRNPPGGQILGRTVDYAGRLLDLLPEDEGRAHVTDESPAPADDGHLHNDHDHDHQHDHEHSADPAAVERIPGNVLTILREMGLVAPLPERPDDPEPYDITRRPARPGAPRSAWLQTMARGDTGSLVHLWWYGCDWRPDHEIPGELRHGALPVRITHPHTGKPVTVAEVRVSEVESFYNVPRAAAQHHLGVGYGICFGHNERKSIAMAGLDLALAHYDATSELHHDVLLTLDGLDSTGYVQHLKLPHHVEYRSVLDRAEAAGQDANPPGETA</sequence>
<dbReference type="InterPro" id="IPR008773">
    <property type="entry name" value="PhnI"/>
</dbReference>
<dbReference type="GO" id="GO:0019634">
    <property type="term" value="P:organic phosphonate metabolic process"/>
    <property type="evidence" value="ECO:0007669"/>
    <property type="project" value="InterPro"/>
</dbReference>
<proteinExistence type="predicted"/>
<comment type="caution">
    <text evidence="2">The sequence shown here is derived from an EMBL/GenBank/DDBJ whole genome shotgun (WGS) entry which is preliminary data.</text>
</comment>
<accession>A0A6G4ABM2</accession>
<dbReference type="PIRSF" id="PIRSF007313">
    <property type="entry name" value="PhnI"/>
    <property type="match status" value="1"/>
</dbReference>
<evidence type="ECO:0000313" key="2">
    <source>
        <dbReference type="EMBL" id="NEW70806.1"/>
    </source>
</evidence>
<protein>
    <submittedName>
        <fullName evidence="2">Carbon-phosphorus lyase complex subunit PhnI</fullName>
    </submittedName>
</protein>
<feature type="region of interest" description="Disordered" evidence="1">
    <location>
        <begin position="184"/>
        <end position="208"/>
    </location>
</feature>
<feature type="region of interest" description="Disordered" evidence="1">
    <location>
        <begin position="128"/>
        <end position="163"/>
    </location>
</feature>
<dbReference type="GO" id="GO:0016829">
    <property type="term" value="F:lyase activity"/>
    <property type="evidence" value="ECO:0007669"/>
    <property type="project" value="UniProtKB-KW"/>
</dbReference>
<feature type="compositionally biased region" description="Basic and acidic residues" evidence="1">
    <location>
        <begin position="140"/>
        <end position="160"/>
    </location>
</feature>
<dbReference type="EMBL" id="JAAIKT010000009">
    <property type="protein sequence ID" value="NEW70806.1"/>
    <property type="molecule type" value="Genomic_DNA"/>
</dbReference>
<gene>
    <name evidence="2" type="ORF">G4H13_10385</name>
</gene>
<keyword evidence="2" id="KW-0456">Lyase</keyword>
<name>A0A6G4ABM2_9ACTN</name>
<evidence type="ECO:0000256" key="1">
    <source>
        <dbReference type="SAM" id="MobiDB-lite"/>
    </source>
</evidence>
<dbReference type="Pfam" id="PF05861">
    <property type="entry name" value="PhnI"/>
    <property type="match status" value="1"/>
</dbReference>
<organism evidence="2 3">
    <name type="scientific">Streptomyces rhizosphaericus</name>
    <dbReference type="NCBI Taxonomy" id="114699"/>
    <lineage>
        <taxon>Bacteria</taxon>
        <taxon>Bacillati</taxon>
        <taxon>Actinomycetota</taxon>
        <taxon>Actinomycetes</taxon>
        <taxon>Kitasatosporales</taxon>
        <taxon>Streptomycetaceae</taxon>
        <taxon>Streptomyces</taxon>
        <taxon>Streptomyces violaceusniger group</taxon>
    </lineage>
</organism>
<reference evidence="2" key="1">
    <citation type="submission" date="2020-02" db="EMBL/GenBank/DDBJ databases">
        <title>A new Streptomyces sp. for controlling soil-borne diseases.</title>
        <authorList>
            <person name="Li X."/>
            <person name="Tian Y."/>
            <person name="Gao K."/>
        </authorList>
    </citation>
    <scope>NUCLEOTIDE SEQUENCE [LARGE SCALE GENOMIC DNA]</scope>
    <source>
        <strain evidence="2">0250</strain>
    </source>
</reference>
<dbReference type="Proteomes" id="UP000476310">
    <property type="component" value="Unassembled WGS sequence"/>
</dbReference>
<feature type="compositionally biased region" description="Basic and acidic residues" evidence="1">
    <location>
        <begin position="187"/>
        <end position="199"/>
    </location>
</feature>
<dbReference type="RefSeq" id="WP_164426001.1">
    <property type="nucleotide sequence ID" value="NZ_JAAIKT010000009.1"/>
</dbReference>
<evidence type="ECO:0000313" key="3">
    <source>
        <dbReference type="Proteomes" id="UP000476310"/>
    </source>
</evidence>
<dbReference type="AlphaFoldDB" id="A0A6G4ABM2"/>